<feature type="transmembrane region" description="Helical" evidence="1">
    <location>
        <begin position="328"/>
        <end position="345"/>
    </location>
</feature>
<dbReference type="EMBL" id="BIXY01000007">
    <property type="protein sequence ID" value="GCF07179.1"/>
    <property type="molecule type" value="Genomic_DNA"/>
</dbReference>
<feature type="transmembrane region" description="Helical" evidence="1">
    <location>
        <begin position="134"/>
        <end position="153"/>
    </location>
</feature>
<evidence type="ECO:0000313" key="2">
    <source>
        <dbReference type="EMBL" id="GCF07179.1"/>
    </source>
</evidence>
<comment type="caution">
    <text evidence="2">The sequence shown here is derived from an EMBL/GenBank/DDBJ whole genome shotgun (WGS) entry which is preliminary data.</text>
</comment>
<feature type="transmembrane region" description="Helical" evidence="1">
    <location>
        <begin position="262"/>
        <end position="281"/>
    </location>
</feature>
<name>A0A5A5T882_9CHLR</name>
<dbReference type="Proteomes" id="UP000322530">
    <property type="component" value="Unassembled WGS sequence"/>
</dbReference>
<accession>A0A5A5T882</accession>
<reference evidence="2 3" key="1">
    <citation type="submission" date="2019-01" db="EMBL/GenBank/DDBJ databases">
        <title>Draft genome sequence of Dictyobacter sp. Uno17.</title>
        <authorList>
            <person name="Wang C.M."/>
            <person name="Zheng Y."/>
            <person name="Sakai Y."/>
            <person name="Abe K."/>
            <person name="Yokota A."/>
            <person name="Yabe S."/>
        </authorList>
    </citation>
    <scope>NUCLEOTIDE SEQUENCE [LARGE SCALE GENOMIC DNA]</scope>
    <source>
        <strain evidence="2 3">Uno17</strain>
    </source>
</reference>
<feature type="transmembrane region" description="Helical" evidence="1">
    <location>
        <begin position="110"/>
        <end position="128"/>
    </location>
</feature>
<proteinExistence type="predicted"/>
<keyword evidence="3" id="KW-1185">Reference proteome</keyword>
<organism evidence="2 3">
    <name type="scientific">Dictyobacter arantiisoli</name>
    <dbReference type="NCBI Taxonomy" id="2014874"/>
    <lineage>
        <taxon>Bacteria</taxon>
        <taxon>Bacillati</taxon>
        <taxon>Chloroflexota</taxon>
        <taxon>Ktedonobacteria</taxon>
        <taxon>Ktedonobacterales</taxon>
        <taxon>Dictyobacteraceae</taxon>
        <taxon>Dictyobacter</taxon>
    </lineage>
</organism>
<dbReference type="InterPro" id="IPR018650">
    <property type="entry name" value="STSV1_Orf64"/>
</dbReference>
<feature type="transmembrane region" description="Helical" evidence="1">
    <location>
        <begin position="440"/>
        <end position="469"/>
    </location>
</feature>
<keyword evidence="1" id="KW-0812">Transmembrane</keyword>
<dbReference type="RefSeq" id="WP_149400215.1">
    <property type="nucleotide sequence ID" value="NZ_BIXY01000007.1"/>
</dbReference>
<keyword evidence="1" id="KW-0472">Membrane</keyword>
<dbReference type="AlphaFoldDB" id="A0A5A5T882"/>
<gene>
    <name evidence="2" type="ORF">KDI_07430</name>
</gene>
<dbReference type="Pfam" id="PF09852">
    <property type="entry name" value="DUF2079"/>
    <property type="match status" value="2"/>
</dbReference>
<evidence type="ECO:0008006" key="4">
    <source>
        <dbReference type="Google" id="ProtNLM"/>
    </source>
</evidence>
<evidence type="ECO:0000313" key="3">
    <source>
        <dbReference type="Proteomes" id="UP000322530"/>
    </source>
</evidence>
<sequence length="587" mass="66054">MIKRFRSGAYFSLSAQKRLAWLLLIALVVAYMVAMCAVSILRYTTFKATAFDLGNMDQAAWNTLHGHLFEFTNHSSNWYGAPIRLAQHVEPIFFLLSLFYVFFADPRTLLIIQTVVLAAGAIPVFLLARKSLPTLPLLAPLMALGYLLAPALIGENIFDFHALTLVSSFLLYAVLALTYRRSVWFVIFCILTAACKEDMGLVVALLALLAIWKYRIPRLGAIVCICGILWSAIAFGIIMPHFNVGAQQNNFWYRYQALGPSPVAAIFNVLTHPWIIFGVLITLDRVWYLASLLRSTGFIALLAPEWLIPTLPSLAINLLTSESFQHNGIFHYHAAIIPFVVIAAIQGTRRLYLYWYGLRDEETEQELYREDVVLERTTYAPGKPIPGTAVAITTICNAAIRLWHGIAKGWRMLVTRLHLTHGLNAGHKRRLILRSRMQDLAHWLPASWLQGVLAIWFVCMIALNLVVIWPQLYSFLPNAMPVARQQHIQQLLDMIPKDAVVSASGTLNPHLTERRYVTVFPELTVSTMTPGQAIPVQYVIVDLNQVSPEDLTFSDNFLDILNQIQHTGEFRPLAQADGVILLVRAKP</sequence>
<feature type="transmembrane region" description="Helical" evidence="1">
    <location>
        <begin position="21"/>
        <end position="43"/>
    </location>
</feature>
<feature type="transmembrane region" description="Helical" evidence="1">
    <location>
        <begin position="219"/>
        <end position="242"/>
    </location>
</feature>
<evidence type="ECO:0000256" key="1">
    <source>
        <dbReference type="SAM" id="Phobius"/>
    </source>
</evidence>
<feature type="transmembrane region" description="Helical" evidence="1">
    <location>
        <begin position="288"/>
        <end position="308"/>
    </location>
</feature>
<protein>
    <recommendedName>
        <fullName evidence="4">DUF2079 domain-containing protein</fullName>
    </recommendedName>
</protein>
<dbReference type="OrthoDB" id="5240834at2"/>
<keyword evidence="1" id="KW-1133">Transmembrane helix</keyword>